<feature type="region of interest" description="Disordered" evidence="1">
    <location>
        <begin position="17"/>
        <end position="48"/>
    </location>
</feature>
<reference evidence="2" key="1">
    <citation type="submission" date="2024-02" db="EMBL/GenBank/DDBJ databases">
        <authorList>
            <consortium name="ELIXIR-Norway"/>
            <consortium name="Elixir Norway"/>
        </authorList>
    </citation>
    <scope>NUCLEOTIDE SEQUENCE</scope>
</reference>
<keyword evidence="3" id="KW-1185">Reference proteome</keyword>
<protein>
    <submittedName>
        <fullName evidence="2">Uncharacterized protein</fullName>
    </submittedName>
</protein>
<organism evidence="2 3">
    <name type="scientific">Sphagnum troendelagicum</name>
    <dbReference type="NCBI Taxonomy" id="128251"/>
    <lineage>
        <taxon>Eukaryota</taxon>
        <taxon>Viridiplantae</taxon>
        <taxon>Streptophyta</taxon>
        <taxon>Embryophyta</taxon>
        <taxon>Bryophyta</taxon>
        <taxon>Sphagnophytina</taxon>
        <taxon>Sphagnopsida</taxon>
        <taxon>Sphagnales</taxon>
        <taxon>Sphagnaceae</taxon>
        <taxon>Sphagnum</taxon>
    </lineage>
</organism>
<gene>
    <name evidence="2" type="ORF">CSSPTR1EN2_LOCUS1983</name>
</gene>
<name>A0ABP0TDK0_9BRYO</name>
<evidence type="ECO:0000256" key="1">
    <source>
        <dbReference type="SAM" id="MobiDB-lite"/>
    </source>
</evidence>
<proteinExistence type="predicted"/>
<accession>A0ABP0TDK0</accession>
<dbReference type="Proteomes" id="UP001497512">
    <property type="component" value="Chromosome 10"/>
</dbReference>
<evidence type="ECO:0000313" key="3">
    <source>
        <dbReference type="Proteomes" id="UP001497512"/>
    </source>
</evidence>
<evidence type="ECO:0000313" key="2">
    <source>
        <dbReference type="EMBL" id="CAK9193442.1"/>
    </source>
</evidence>
<sequence length="125" mass="13754">MVMGAPLEDARHLTQRYERLQQEADAQMVSERQRSESSSTPGGNVVAAEMYMPPPSYEDVKLNGGSQNAFEVAPVSKAAQKALYFLAEVASSTSQVCVYSCSVEDALCFMDMLLGKPYCDWETIL</sequence>
<dbReference type="EMBL" id="OZ019902">
    <property type="protein sequence ID" value="CAK9193442.1"/>
    <property type="molecule type" value="Genomic_DNA"/>
</dbReference>